<proteinExistence type="predicted"/>
<dbReference type="Gene3D" id="3.20.20.150">
    <property type="entry name" value="Divalent-metal-dependent TIM barrel enzymes"/>
    <property type="match status" value="1"/>
</dbReference>
<dbReference type="InterPro" id="IPR050312">
    <property type="entry name" value="IolE/XylAMocC-like"/>
</dbReference>
<accession>A0A2S8FSI8</accession>
<sequence length="315" mass="34492">MPPSTAIDRRTFHAFAASAIGAGLTGVSHAAPSSVPFQLNYMLPSCMYGYAKLAEILPEAQKISASQIDVWPKVHGDQREQMDELGEEKFAQLLRKNNVQLGCITQYKLGPFGLQDEMRLAQRFGCKLIVTGGSGPKGLQGAELKKAVGDFLEKMKPHLEVAEETGVTIAIENHANNLIESPDSLRWLLELRPSNNLAIALAPYHLPQDEKFLAQLIGELAEGLQMFYAWQHGDGAHDPLPTERQLLQLPGRGPLDFQPLVDALVAINYQGWTEVFMHPVPRGVPILPTVAATTAEIARGRDYLNQLVAQSGKGK</sequence>
<dbReference type="Proteomes" id="UP000239388">
    <property type="component" value="Unassembled WGS sequence"/>
</dbReference>
<dbReference type="InterPro" id="IPR036237">
    <property type="entry name" value="Xyl_isomerase-like_sf"/>
</dbReference>
<dbReference type="PANTHER" id="PTHR12110">
    <property type="entry name" value="HYDROXYPYRUVATE ISOMERASE"/>
    <property type="match status" value="1"/>
</dbReference>
<dbReference type="SUPFAM" id="SSF51658">
    <property type="entry name" value="Xylose isomerase-like"/>
    <property type="match status" value="1"/>
</dbReference>
<dbReference type="OrthoDB" id="244362at2"/>
<feature type="domain" description="Xylose isomerase-like TIM barrel" evidence="1">
    <location>
        <begin position="78"/>
        <end position="275"/>
    </location>
</feature>
<dbReference type="AlphaFoldDB" id="A0A2S8FSI8"/>
<organism evidence="2 3">
    <name type="scientific">Blastopirellula marina</name>
    <dbReference type="NCBI Taxonomy" id="124"/>
    <lineage>
        <taxon>Bacteria</taxon>
        <taxon>Pseudomonadati</taxon>
        <taxon>Planctomycetota</taxon>
        <taxon>Planctomycetia</taxon>
        <taxon>Pirellulales</taxon>
        <taxon>Pirellulaceae</taxon>
        <taxon>Blastopirellula</taxon>
    </lineage>
</organism>
<keyword evidence="2" id="KW-0413">Isomerase</keyword>
<dbReference type="EMBL" id="PUIB01000016">
    <property type="protein sequence ID" value="PQO35146.1"/>
    <property type="molecule type" value="Genomic_DNA"/>
</dbReference>
<name>A0A2S8FSI8_9BACT</name>
<comment type="caution">
    <text evidence="2">The sequence shown here is derived from an EMBL/GenBank/DDBJ whole genome shotgun (WGS) entry which is preliminary data.</text>
</comment>
<dbReference type="PANTHER" id="PTHR12110:SF21">
    <property type="entry name" value="XYLOSE ISOMERASE-LIKE TIM BARREL DOMAIN-CONTAINING PROTEIN"/>
    <property type="match status" value="1"/>
</dbReference>
<evidence type="ECO:0000313" key="2">
    <source>
        <dbReference type="EMBL" id="PQO35146.1"/>
    </source>
</evidence>
<dbReference type="RefSeq" id="WP_105354977.1">
    <property type="nucleotide sequence ID" value="NZ_PUIB01000016.1"/>
</dbReference>
<evidence type="ECO:0000259" key="1">
    <source>
        <dbReference type="Pfam" id="PF01261"/>
    </source>
</evidence>
<gene>
    <name evidence="2" type="ORF">C5Y98_14435</name>
</gene>
<evidence type="ECO:0000313" key="3">
    <source>
        <dbReference type="Proteomes" id="UP000239388"/>
    </source>
</evidence>
<protein>
    <submittedName>
        <fullName evidence="2">Xylose isomerase</fullName>
    </submittedName>
</protein>
<dbReference type="Pfam" id="PF01261">
    <property type="entry name" value="AP_endonuc_2"/>
    <property type="match status" value="1"/>
</dbReference>
<dbReference type="GO" id="GO:0016853">
    <property type="term" value="F:isomerase activity"/>
    <property type="evidence" value="ECO:0007669"/>
    <property type="project" value="UniProtKB-KW"/>
</dbReference>
<dbReference type="InterPro" id="IPR013022">
    <property type="entry name" value="Xyl_isomerase-like_TIM-brl"/>
</dbReference>
<reference evidence="2 3" key="1">
    <citation type="submission" date="2018-02" db="EMBL/GenBank/DDBJ databases">
        <title>Comparative genomes isolates from brazilian mangrove.</title>
        <authorList>
            <person name="Araujo J.E."/>
            <person name="Taketani R.G."/>
            <person name="Silva M.C.P."/>
            <person name="Loureco M.V."/>
            <person name="Andreote F.D."/>
        </authorList>
    </citation>
    <scope>NUCLEOTIDE SEQUENCE [LARGE SCALE GENOMIC DNA]</scope>
    <source>
        <strain evidence="2 3">NAP PRIS-MGV</strain>
    </source>
</reference>